<evidence type="ECO:0000313" key="2">
    <source>
        <dbReference type="EnsemblMetazoa" id="CJA07732.1"/>
    </source>
</evidence>
<dbReference type="AlphaFoldDB" id="A0A8R1HVM9"/>
<evidence type="ECO:0000259" key="1">
    <source>
        <dbReference type="Pfam" id="PF01764"/>
    </source>
</evidence>
<keyword evidence="3" id="KW-1185">Reference proteome</keyword>
<organism evidence="2 3">
    <name type="scientific">Caenorhabditis japonica</name>
    <dbReference type="NCBI Taxonomy" id="281687"/>
    <lineage>
        <taxon>Eukaryota</taxon>
        <taxon>Metazoa</taxon>
        <taxon>Ecdysozoa</taxon>
        <taxon>Nematoda</taxon>
        <taxon>Chromadorea</taxon>
        <taxon>Rhabditida</taxon>
        <taxon>Rhabditina</taxon>
        <taxon>Rhabditomorpha</taxon>
        <taxon>Rhabditoidea</taxon>
        <taxon>Rhabditidae</taxon>
        <taxon>Peloderinae</taxon>
        <taxon>Caenorhabditis</taxon>
    </lineage>
</organism>
<reference evidence="2" key="2">
    <citation type="submission" date="2022-06" db="UniProtKB">
        <authorList>
            <consortium name="EnsemblMetazoa"/>
        </authorList>
    </citation>
    <scope>IDENTIFICATION</scope>
    <source>
        <strain evidence="2">DF5081</strain>
    </source>
</reference>
<dbReference type="InterPro" id="IPR002921">
    <property type="entry name" value="Fungal_lipase-type"/>
</dbReference>
<accession>A0A8R1HVM9</accession>
<dbReference type="Pfam" id="PF01764">
    <property type="entry name" value="Lipase_3"/>
    <property type="match status" value="1"/>
</dbReference>
<name>A0A8R1HVM9_CAEJA</name>
<dbReference type="PANTHER" id="PTHR45908:SF17">
    <property type="entry name" value="FUNGAL LIPASE-LIKE DOMAIN-CONTAINING PROTEIN"/>
    <property type="match status" value="1"/>
</dbReference>
<dbReference type="Proteomes" id="UP000005237">
    <property type="component" value="Unassembled WGS sequence"/>
</dbReference>
<dbReference type="PANTHER" id="PTHR45908">
    <property type="entry name" value="PROTEIN CBG11750-RELATED"/>
    <property type="match status" value="1"/>
</dbReference>
<dbReference type="CDD" id="cd00519">
    <property type="entry name" value="Lipase_3"/>
    <property type="match status" value="1"/>
</dbReference>
<dbReference type="EnsemblMetazoa" id="CJA07732.2">
    <property type="protein sequence ID" value="CJA07732.2"/>
    <property type="gene ID" value="WBGene00126936"/>
</dbReference>
<sequence length="241" mass="27544">MPTMKLSKTFSVNCSESGPQTNCFGYTAFDTTQKVVVMSFRGTDGNVQLVDEMLSFFTGKKPFFDDAGHIFTYFYDAFFFLWNGGLSQEIRTLKYQYPGYELWVNGHSLGGAIASIAASYVVHSGLYDASKVKLVTMGQPRTGDYEYAMWHDRTFPYSFRIVHHRDIVPHIPPQYGVDELFHHRTEIWYDNNMTSTDPFHICAEADGLYCSNRQLETSSPDHVTYFDMNMPVWGSAGCRKL</sequence>
<dbReference type="EnsemblMetazoa" id="CJA07732.1">
    <property type="protein sequence ID" value="CJA07732.1"/>
    <property type="gene ID" value="WBGene00126936"/>
</dbReference>
<dbReference type="InterPro" id="IPR029058">
    <property type="entry name" value="AB_hydrolase_fold"/>
</dbReference>
<evidence type="ECO:0000313" key="3">
    <source>
        <dbReference type="Proteomes" id="UP000005237"/>
    </source>
</evidence>
<proteinExistence type="predicted"/>
<reference evidence="3" key="1">
    <citation type="submission" date="2010-08" db="EMBL/GenBank/DDBJ databases">
        <authorList>
            <consortium name="Caenorhabditis japonica Sequencing Consortium"/>
            <person name="Wilson R.K."/>
        </authorList>
    </citation>
    <scope>NUCLEOTIDE SEQUENCE [LARGE SCALE GENOMIC DNA]</scope>
    <source>
        <strain evidence="3">DF5081</strain>
    </source>
</reference>
<dbReference type="Gene3D" id="3.40.50.1820">
    <property type="entry name" value="alpha/beta hydrolase"/>
    <property type="match status" value="1"/>
</dbReference>
<dbReference type="GO" id="GO:0006629">
    <property type="term" value="P:lipid metabolic process"/>
    <property type="evidence" value="ECO:0007669"/>
    <property type="project" value="InterPro"/>
</dbReference>
<dbReference type="SUPFAM" id="SSF53474">
    <property type="entry name" value="alpha/beta-Hydrolases"/>
    <property type="match status" value="1"/>
</dbReference>
<feature type="domain" description="Fungal lipase-type" evidence="1">
    <location>
        <begin position="37"/>
        <end position="174"/>
    </location>
</feature>
<protein>
    <submittedName>
        <fullName evidence="2">Lipase_3 domain-containing protein</fullName>
    </submittedName>
</protein>